<keyword evidence="1" id="KW-0812">Transmembrane</keyword>
<feature type="transmembrane region" description="Helical" evidence="1">
    <location>
        <begin position="88"/>
        <end position="112"/>
    </location>
</feature>
<comment type="caution">
    <text evidence="2">The sequence shown here is derived from an EMBL/GenBank/DDBJ whole genome shotgun (WGS) entry which is preliminary data.</text>
</comment>
<reference evidence="2" key="1">
    <citation type="submission" date="2021-09" db="EMBL/GenBank/DDBJ databases">
        <authorList>
            <consortium name="Pathogen Informatics"/>
        </authorList>
    </citation>
    <scope>NUCLEOTIDE SEQUENCE</scope>
</reference>
<keyword evidence="1" id="KW-0472">Membrane</keyword>
<evidence type="ECO:0000313" key="2">
    <source>
        <dbReference type="EMBL" id="CAG9539153.1"/>
    </source>
</evidence>
<dbReference type="Proteomes" id="UP000746747">
    <property type="component" value="Unassembled WGS sequence"/>
</dbReference>
<keyword evidence="3" id="KW-1185">Reference proteome</keyword>
<accession>A0A8J2MB00</accession>
<organism evidence="2 3">
    <name type="scientific">Cercopithifilaria johnstoni</name>
    <dbReference type="NCBI Taxonomy" id="2874296"/>
    <lineage>
        <taxon>Eukaryota</taxon>
        <taxon>Metazoa</taxon>
        <taxon>Ecdysozoa</taxon>
        <taxon>Nematoda</taxon>
        <taxon>Chromadorea</taxon>
        <taxon>Rhabditida</taxon>
        <taxon>Spirurina</taxon>
        <taxon>Spiruromorpha</taxon>
        <taxon>Filarioidea</taxon>
        <taxon>Onchocercidae</taxon>
        <taxon>Cercopithifilaria</taxon>
    </lineage>
</organism>
<feature type="transmembrane region" description="Helical" evidence="1">
    <location>
        <begin position="124"/>
        <end position="147"/>
    </location>
</feature>
<keyword evidence="1" id="KW-1133">Transmembrane helix</keyword>
<protein>
    <submittedName>
        <fullName evidence="2">Uncharacterized protein</fullName>
    </submittedName>
</protein>
<name>A0A8J2MB00_9BILA</name>
<sequence>MISAIDADKGLTVEDSIFLELSCVFMHSSKLSVRVKFRKRSSHMSGRTFLCIACISELLIAYLAYVAFFTGMYPHMASQIACISELLIAYLAYVIVCISELLIAYLACVILFTSMHRHMAFQIASIFELHIAYLACVVGYFIAGLFVEFQCNKSDSVVQCTKLLRFTLRFAAEYDHKTPNTYK</sequence>
<gene>
    <name evidence="2" type="ORF">CJOHNSTONI_LOCUS8779</name>
</gene>
<dbReference type="AlphaFoldDB" id="A0A8J2MB00"/>
<evidence type="ECO:0000313" key="3">
    <source>
        <dbReference type="Proteomes" id="UP000746747"/>
    </source>
</evidence>
<proteinExistence type="predicted"/>
<dbReference type="EMBL" id="CAKAEH010001754">
    <property type="protein sequence ID" value="CAG9539153.1"/>
    <property type="molecule type" value="Genomic_DNA"/>
</dbReference>
<evidence type="ECO:0000256" key="1">
    <source>
        <dbReference type="SAM" id="Phobius"/>
    </source>
</evidence>
<feature type="transmembrane region" description="Helical" evidence="1">
    <location>
        <begin position="48"/>
        <end position="68"/>
    </location>
</feature>